<dbReference type="RefSeq" id="WP_215920848.1">
    <property type="nucleotide sequence ID" value="NZ_JAHKNI010000009.1"/>
</dbReference>
<dbReference type="EMBL" id="JAHKNI010000009">
    <property type="protein sequence ID" value="MBU3065079.1"/>
    <property type="molecule type" value="Genomic_DNA"/>
</dbReference>
<keyword evidence="3" id="KW-1185">Reference proteome</keyword>
<dbReference type="Proteomes" id="UP000733379">
    <property type="component" value="Unassembled WGS sequence"/>
</dbReference>
<sequence length="211" mass="22541">MLARCPGGAAGALSLFHQATGDPNAPELSRTTGLSASGPWFGMPAARIGAPARTRYQEWPLRSRRPYLSVHGRGTARVYLADGHDAPVRPFLFADGFAYGPSDLDGLFDRLDAPYAAGSDRFLEQLLSSRVDVILIGFDTRHDYVQVNAGVVQECMRWAASRTGRSSSASPTGAVTARARIGSCPARSPSRSTIRTTRRARPPGSSPPKAS</sequence>
<evidence type="ECO:0000313" key="3">
    <source>
        <dbReference type="Proteomes" id="UP000733379"/>
    </source>
</evidence>
<name>A0ABS6B4A4_9NOCA</name>
<evidence type="ECO:0000256" key="1">
    <source>
        <dbReference type="SAM" id="MobiDB-lite"/>
    </source>
</evidence>
<reference evidence="2 3" key="1">
    <citation type="submission" date="2021-06" db="EMBL/GenBank/DDBJ databases">
        <title>Actinomycetes sequencing.</title>
        <authorList>
            <person name="Shan Q."/>
        </authorList>
    </citation>
    <scope>NUCLEOTIDE SEQUENCE [LARGE SCALE GENOMIC DNA]</scope>
    <source>
        <strain evidence="2 3">NEAU-G5</strain>
    </source>
</reference>
<proteinExistence type="predicted"/>
<gene>
    <name evidence="2" type="ORF">KO481_26555</name>
</gene>
<feature type="region of interest" description="Disordered" evidence="1">
    <location>
        <begin position="162"/>
        <end position="211"/>
    </location>
</feature>
<comment type="caution">
    <text evidence="2">The sequence shown here is derived from an EMBL/GenBank/DDBJ whole genome shotgun (WGS) entry which is preliminary data.</text>
</comment>
<accession>A0ABS6B4A4</accession>
<organism evidence="2 3">
    <name type="scientific">Nocardia albiluteola</name>
    <dbReference type="NCBI Taxonomy" id="2842303"/>
    <lineage>
        <taxon>Bacteria</taxon>
        <taxon>Bacillati</taxon>
        <taxon>Actinomycetota</taxon>
        <taxon>Actinomycetes</taxon>
        <taxon>Mycobacteriales</taxon>
        <taxon>Nocardiaceae</taxon>
        <taxon>Nocardia</taxon>
    </lineage>
</organism>
<feature type="compositionally biased region" description="Low complexity" evidence="1">
    <location>
        <begin position="162"/>
        <end position="174"/>
    </location>
</feature>
<feature type="compositionally biased region" description="Low complexity" evidence="1">
    <location>
        <begin position="185"/>
        <end position="195"/>
    </location>
</feature>
<protein>
    <submittedName>
        <fullName evidence="2">Uncharacterized protein</fullName>
    </submittedName>
</protein>
<evidence type="ECO:0000313" key="2">
    <source>
        <dbReference type="EMBL" id="MBU3065079.1"/>
    </source>
</evidence>